<dbReference type="AlphaFoldDB" id="A0A8W8HMQ4"/>
<dbReference type="EnsemblMetazoa" id="G10295.1">
    <property type="protein sequence ID" value="G10295.1:cds"/>
    <property type="gene ID" value="G10295"/>
</dbReference>
<feature type="region of interest" description="Disordered" evidence="1">
    <location>
        <begin position="1"/>
        <end position="21"/>
    </location>
</feature>
<protein>
    <submittedName>
        <fullName evidence="2">Uncharacterized protein</fullName>
    </submittedName>
</protein>
<keyword evidence="3" id="KW-1185">Reference proteome</keyword>
<proteinExistence type="predicted"/>
<evidence type="ECO:0000313" key="2">
    <source>
        <dbReference type="EnsemblMetazoa" id="G10295.1:cds"/>
    </source>
</evidence>
<dbReference type="Proteomes" id="UP000005408">
    <property type="component" value="Unassembled WGS sequence"/>
</dbReference>
<organism evidence="2 3">
    <name type="scientific">Magallana gigas</name>
    <name type="common">Pacific oyster</name>
    <name type="synonym">Crassostrea gigas</name>
    <dbReference type="NCBI Taxonomy" id="29159"/>
    <lineage>
        <taxon>Eukaryota</taxon>
        <taxon>Metazoa</taxon>
        <taxon>Spiralia</taxon>
        <taxon>Lophotrochozoa</taxon>
        <taxon>Mollusca</taxon>
        <taxon>Bivalvia</taxon>
        <taxon>Autobranchia</taxon>
        <taxon>Pteriomorphia</taxon>
        <taxon>Ostreida</taxon>
        <taxon>Ostreoidea</taxon>
        <taxon>Ostreidae</taxon>
        <taxon>Magallana</taxon>
    </lineage>
</organism>
<name>A0A8W8HMQ4_MAGGI</name>
<accession>A0A8W8HMQ4</accession>
<reference evidence="2" key="1">
    <citation type="submission" date="2022-08" db="UniProtKB">
        <authorList>
            <consortium name="EnsemblMetazoa"/>
        </authorList>
    </citation>
    <scope>IDENTIFICATION</scope>
    <source>
        <strain evidence="2">05x7-T-G4-1.051#20</strain>
    </source>
</reference>
<evidence type="ECO:0000256" key="1">
    <source>
        <dbReference type="SAM" id="MobiDB-lite"/>
    </source>
</evidence>
<sequence length="74" mass="8311">MMTNTTDPMTRAGKRKLTSSGSDVWLESSLFLELPSEFRPSSPGVFNLCILLLLWRRGIAVTNLCKELPGHNQF</sequence>
<evidence type="ECO:0000313" key="3">
    <source>
        <dbReference type="Proteomes" id="UP000005408"/>
    </source>
</evidence>